<dbReference type="AlphaFoldDB" id="A0A3S1BP91"/>
<dbReference type="EMBL" id="RQTK01001192">
    <property type="protein sequence ID" value="RUS71577.1"/>
    <property type="molecule type" value="Genomic_DNA"/>
</dbReference>
<gene>
    <name evidence="3" type="ORF">EGW08_020655</name>
</gene>
<keyword evidence="2" id="KW-0732">Signal</keyword>
<evidence type="ECO:0000313" key="4">
    <source>
        <dbReference type="Proteomes" id="UP000271974"/>
    </source>
</evidence>
<accession>A0A3S1BP91</accession>
<organism evidence="3 4">
    <name type="scientific">Elysia chlorotica</name>
    <name type="common">Eastern emerald elysia</name>
    <name type="synonym">Sea slug</name>
    <dbReference type="NCBI Taxonomy" id="188477"/>
    <lineage>
        <taxon>Eukaryota</taxon>
        <taxon>Metazoa</taxon>
        <taxon>Spiralia</taxon>
        <taxon>Lophotrochozoa</taxon>
        <taxon>Mollusca</taxon>
        <taxon>Gastropoda</taxon>
        <taxon>Heterobranchia</taxon>
        <taxon>Euthyneura</taxon>
        <taxon>Panpulmonata</taxon>
        <taxon>Sacoglossa</taxon>
        <taxon>Placobranchoidea</taxon>
        <taxon>Plakobranchidae</taxon>
        <taxon>Elysia</taxon>
    </lineage>
</organism>
<feature type="signal peptide" evidence="2">
    <location>
        <begin position="1"/>
        <end position="20"/>
    </location>
</feature>
<feature type="region of interest" description="Disordered" evidence="1">
    <location>
        <begin position="218"/>
        <end position="258"/>
    </location>
</feature>
<reference evidence="3 4" key="1">
    <citation type="submission" date="2019-01" db="EMBL/GenBank/DDBJ databases">
        <title>A draft genome assembly of the solar-powered sea slug Elysia chlorotica.</title>
        <authorList>
            <person name="Cai H."/>
            <person name="Li Q."/>
            <person name="Fang X."/>
            <person name="Li J."/>
            <person name="Curtis N.E."/>
            <person name="Altenburger A."/>
            <person name="Shibata T."/>
            <person name="Feng M."/>
            <person name="Maeda T."/>
            <person name="Schwartz J.A."/>
            <person name="Shigenobu S."/>
            <person name="Lundholm N."/>
            <person name="Nishiyama T."/>
            <person name="Yang H."/>
            <person name="Hasebe M."/>
            <person name="Li S."/>
            <person name="Pierce S.K."/>
            <person name="Wang J."/>
        </authorList>
    </citation>
    <scope>NUCLEOTIDE SEQUENCE [LARGE SCALE GENOMIC DNA]</scope>
    <source>
        <strain evidence="3">EC2010</strain>
        <tissue evidence="3">Whole organism of an adult</tissue>
    </source>
</reference>
<feature type="chain" id="PRO_5018781818" evidence="2">
    <location>
        <begin position="21"/>
        <end position="417"/>
    </location>
</feature>
<sequence>MERTFWPIAVLCLLVYRCRGIDLDILAQPPDSLVDNWCGLLQCSEQAGGGLVTIDSLTVFKKSSTGADQLVAELSFDYPFIDSEEGSMKIEGSMDAKGVKANIKIELKEQADCEAEFTCKVLGKDGSSGVMVISSTEKGLARGDASASNLAPVRYLGNLISQSVNRLYLVLETKVLSFGERVHEMEELVKGSGRTIDKKLNVSIKQLQDHIDTKIHELERKLPPKSDGKGVQKRESDPQSLSKLESDSKDIQKRESDPQSLSKLQLTISSAFSRFSNEAKANITSHLDTLTFWFRNNQSEILANLSEQSAASLANASDLLQLVNEDFKKREGLDQVVLSTVKTELEAIRDALTTTEIKAVCMLNDTFDSDQNVECYRYMSAYRPIPFPQYIQTHDKLLNQTILCDTKARSGGRAGMP</sequence>
<evidence type="ECO:0000256" key="2">
    <source>
        <dbReference type="SAM" id="SignalP"/>
    </source>
</evidence>
<feature type="compositionally biased region" description="Basic and acidic residues" evidence="1">
    <location>
        <begin position="244"/>
        <end position="257"/>
    </location>
</feature>
<dbReference type="Proteomes" id="UP000271974">
    <property type="component" value="Unassembled WGS sequence"/>
</dbReference>
<keyword evidence="4" id="KW-1185">Reference proteome</keyword>
<evidence type="ECO:0000256" key="1">
    <source>
        <dbReference type="SAM" id="MobiDB-lite"/>
    </source>
</evidence>
<proteinExistence type="predicted"/>
<protein>
    <submittedName>
        <fullName evidence="3">Uncharacterized protein</fullName>
    </submittedName>
</protein>
<evidence type="ECO:0000313" key="3">
    <source>
        <dbReference type="EMBL" id="RUS71577.1"/>
    </source>
</evidence>
<name>A0A3S1BP91_ELYCH</name>
<comment type="caution">
    <text evidence="3">The sequence shown here is derived from an EMBL/GenBank/DDBJ whole genome shotgun (WGS) entry which is preliminary data.</text>
</comment>
<feature type="compositionally biased region" description="Basic and acidic residues" evidence="1">
    <location>
        <begin position="218"/>
        <end position="237"/>
    </location>
</feature>